<proteinExistence type="predicted"/>
<gene>
    <name evidence="1" type="ORF">MNBD_GAMMA03-2098</name>
</gene>
<dbReference type="GO" id="GO:0032196">
    <property type="term" value="P:transposition"/>
    <property type="evidence" value="ECO:0007669"/>
    <property type="project" value="TreeGrafter"/>
</dbReference>
<dbReference type="Gene3D" id="3.30.420.10">
    <property type="entry name" value="Ribonuclease H-like superfamily/Ribonuclease H"/>
    <property type="match status" value="1"/>
</dbReference>
<protein>
    <submittedName>
        <fullName evidence="1">Mobile element protein</fullName>
    </submittedName>
</protein>
<dbReference type="InterPro" id="IPR051917">
    <property type="entry name" value="Transposase-Integrase"/>
</dbReference>
<dbReference type="GO" id="GO:0004803">
    <property type="term" value="F:transposase activity"/>
    <property type="evidence" value="ECO:0007669"/>
    <property type="project" value="TreeGrafter"/>
</dbReference>
<sequence length="81" mass="9077">MAAALDASVYFADPYSSWQQGLNENTNGLLRQYWPKSTDFKKVSANEVSSVIIQLNDRSRKKLGYITPVRLMAEHMAAIVA</sequence>
<dbReference type="InterPro" id="IPR036397">
    <property type="entry name" value="RNaseH_sf"/>
</dbReference>
<dbReference type="EMBL" id="UOFC01000259">
    <property type="protein sequence ID" value="VAW49147.1"/>
    <property type="molecule type" value="Genomic_DNA"/>
</dbReference>
<accession>A0A3B0WEM4</accession>
<dbReference type="AlphaFoldDB" id="A0A3B0WEM4"/>
<dbReference type="NCBIfam" id="NF033563">
    <property type="entry name" value="transpos_IS30"/>
    <property type="match status" value="1"/>
</dbReference>
<organism evidence="1">
    <name type="scientific">hydrothermal vent metagenome</name>
    <dbReference type="NCBI Taxonomy" id="652676"/>
    <lineage>
        <taxon>unclassified sequences</taxon>
        <taxon>metagenomes</taxon>
        <taxon>ecological metagenomes</taxon>
    </lineage>
</organism>
<name>A0A3B0WEM4_9ZZZZ</name>
<dbReference type="InterPro" id="IPR012337">
    <property type="entry name" value="RNaseH-like_sf"/>
</dbReference>
<dbReference type="InterPro" id="IPR053392">
    <property type="entry name" value="Transposase_IS30-like"/>
</dbReference>
<evidence type="ECO:0000313" key="1">
    <source>
        <dbReference type="EMBL" id="VAW49147.1"/>
    </source>
</evidence>
<dbReference type="SUPFAM" id="SSF53098">
    <property type="entry name" value="Ribonuclease H-like"/>
    <property type="match status" value="1"/>
</dbReference>
<reference evidence="1" key="1">
    <citation type="submission" date="2018-06" db="EMBL/GenBank/DDBJ databases">
        <authorList>
            <person name="Zhirakovskaya E."/>
        </authorList>
    </citation>
    <scope>NUCLEOTIDE SEQUENCE</scope>
</reference>
<dbReference type="GO" id="GO:0003676">
    <property type="term" value="F:nucleic acid binding"/>
    <property type="evidence" value="ECO:0007669"/>
    <property type="project" value="InterPro"/>
</dbReference>
<dbReference type="PANTHER" id="PTHR10948">
    <property type="entry name" value="TRANSPOSASE"/>
    <property type="match status" value="1"/>
</dbReference>
<dbReference type="PANTHER" id="PTHR10948:SF23">
    <property type="entry name" value="TRANSPOSASE INSI FOR INSERTION SEQUENCE ELEMENT IS30A-RELATED"/>
    <property type="match status" value="1"/>
</dbReference>
<dbReference type="GO" id="GO:0005829">
    <property type="term" value="C:cytosol"/>
    <property type="evidence" value="ECO:0007669"/>
    <property type="project" value="TreeGrafter"/>
</dbReference>